<evidence type="ECO:0000313" key="9">
    <source>
        <dbReference type="Proteomes" id="UP001056336"/>
    </source>
</evidence>
<evidence type="ECO:0000313" key="8">
    <source>
        <dbReference type="EMBL" id="UQX88971.1"/>
    </source>
</evidence>
<dbReference type="InterPro" id="IPR036388">
    <property type="entry name" value="WH-like_DNA-bd_sf"/>
</dbReference>
<proteinExistence type="inferred from homology"/>
<keyword evidence="4" id="KW-0238">DNA-binding</keyword>
<dbReference type="InterPro" id="IPR002563">
    <property type="entry name" value="Flavin_Rdtase-like_dom"/>
</dbReference>
<evidence type="ECO:0000256" key="1">
    <source>
        <dbReference type="ARBA" id="ARBA00008898"/>
    </source>
</evidence>
<evidence type="ECO:0000256" key="2">
    <source>
        <dbReference type="ARBA" id="ARBA00023002"/>
    </source>
</evidence>
<dbReference type="EMBL" id="CP097332">
    <property type="protein sequence ID" value="UQX88971.1"/>
    <property type="molecule type" value="Genomic_DNA"/>
</dbReference>
<dbReference type="SMART" id="SM00895">
    <property type="entry name" value="FCD"/>
    <property type="match status" value="1"/>
</dbReference>
<dbReference type="InterPro" id="IPR008920">
    <property type="entry name" value="TF_FadR/GntR_C"/>
</dbReference>
<organism evidence="8 9">
    <name type="scientific">Jatrophihabitans telluris</name>
    <dbReference type="NCBI Taxonomy" id="2038343"/>
    <lineage>
        <taxon>Bacteria</taxon>
        <taxon>Bacillati</taxon>
        <taxon>Actinomycetota</taxon>
        <taxon>Actinomycetes</taxon>
        <taxon>Jatrophihabitantales</taxon>
        <taxon>Jatrophihabitantaceae</taxon>
        <taxon>Jatrophihabitans</taxon>
    </lineage>
</organism>
<evidence type="ECO:0000256" key="3">
    <source>
        <dbReference type="ARBA" id="ARBA00023015"/>
    </source>
</evidence>
<evidence type="ECO:0000259" key="6">
    <source>
        <dbReference type="SMART" id="SM00895"/>
    </source>
</evidence>
<keyword evidence="5" id="KW-0804">Transcription</keyword>
<dbReference type="InterPro" id="IPR036390">
    <property type="entry name" value="WH_DNA-bd_sf"/>
</dbReference>
<dbReference type="RefSeq" id="WP_249772867.1">
    <property type="nucleotide sequence ID" value="NZ_CP097332.1"/>
</dbReference>
<evidence type="ECO:0000256" key="5">
    <source>
        <dbReference type="ARBA" id="ARBA00023163"/>
    </source>
</evidence>
<evidence type="ECO:0000259" key="7">
    <source>
        <dbReference type="SMART" id="SM00903"/>
    </source>
</evidence>
<accession>A0ABY4R147</accession>
<dbReference type="SUPFAM" id="SSF46785">
    <property type="entry name" value="Winged helix' DNA-binding domain"/>
    <property type="match status" value="1"/>
</dbReference>
<keyword evidence="3" id="KW-0805">Transcription regulation</keyword>
<dbReference type="Gene3D" id="1.20.120.530">
    <property type="entry name" value="GntR ligand-binding domain-like"/>
    <property type="match status" value="1"/>
</dbReference>
<name>A0ABY4R147_9ACTN</name>
<dbReference type="SUPFAM" id="SSF50475">
    <property type="entry name" value="FMN-binding split barrel"/>
    <property type="match status" value="1"/>
</dbReference>
<dbReference type="InterPro" id="IPR050268">
    <property type="entry name" value="NADH-dep_flavin_reductase"/>
</dbReference>
<dbReference type="PANTHER" id="PTHR30466:SF11">
    <property type="entry name" value="FLAVIN-DEPENDENT MONOOXYGENASE, REDUCTASE SUBUNIT HSAB"/>
    <property type="match status" value="1"/>
</dbReference>
<dbReference type="InterPro" id="IPR012349">
    <property type="entry name" value="Split_barrel_FMN-bd"/>
</dbReference>
<dbReference type="SMART" id="SM00903">
    <property type="entry name" value="Flavin_Reduct"/>
    <property type="match status" value="1"/>
</dbReference>
<feature type="domain" description="Flavin reductase like" evidence="7">
    <location>
        <begin position="21"/>
        <end position="164"/>
    </location>
</feature>
<gene>
    <name evidence="8" type="ORF">M6D93_02985</name>
</gene>
<dbReference type="PANTHER" id="PTHR30466">
    <property type="entry name" value="FLAVIN REDUCTASE"/>
    <property type="match status" value="1"/>
</dbReference>
<dbReference type="Gene3D" id="2.30.110.10">
    <property type="entry name" value="Electron Transport, Fmn-binding Protein, Chain A"/>
    <property type="match status" value="1"/>
</dbReference>
<dbReference type="Pfam" id="PF01613">
    <property type="entry name" value="Flavin_Reduct"/>
    <property type="match status" value="1"/>
</dbReference>
<dbReference type="Proteomes" id="UP001056336">
    <property type="component" value="Chromosome"/>
</dbReference>
<sequence>MKTGPDERIPEVDPADFRHVVSHLASGVSVITTITGDNVKHGITASSVTSLSTDPPMMLICLHNLAPTSKAVSRAGVYVVNVLGQGHASLAAQFATPSENKFRGVETVQGVTGAPLLVGALAHIECRVVEEVTGGTHTIFLGRVARAKAEDGHPLTYYRGGFGRFEFARDDEVYQRARQWVIDRRYFADSVIDAGQLSFDLNADESAAFYALTRLSSEGLVRRDPDRGYVVVPLDSRLVDETFDARCAIEVGVINTSLQLVTDDDLAQLRRSFDAMCRQLTNDRFVDFDKYLEANYGFHKQIVMLARNSSLNVAFRQLAIKSVMTRSFGSTRESSQQFLDAQRRLLDAIEARDATSAESAAIEYRELAKVRAHKILSQTGGLL</sequence>
<reference evidence="8" key="1">
    <citation type="journal article" date="2018" name="Int. J. Syst. Evol. Microbiol.">
        <title>Jatrophihabitans telluris sp. nov., isolated from sediment soil of lava forest wetlands and the emended description of the genus Jatrophihabitans.</title>
        <authorList>
            <person name="Lee K.C."/>
            <person name="Suh M.K."/>
            <person name="Eom M.K."/>
            <person name="Kim K.K."/>
            <person name="Kim J.S."/>
            <person name="Kim D.S."/>
            <person name="Ko S.H."/>
            <person name="Shin Y.K."/>
            <person name="Lee J.S."/>
        </authorList>
    </citation>
    <scope>NUCLEOTIDE SEQUENCE</scope>
    <source>
        <strain evidence="8">N237</strain>
    </source>
</reference>
<protein>
    <submittedName>
        <fullName evidence="8">Flavin reductase</fullName>
    </submittedName>
</protein>
<keyword evidence="2" id="KW-0560">Oxidoreductase</keyword>
<comment type="similarity">
    <text evidence="1">Belongs to the non-flavoprotein flavin reductase family.</text>
</comment>
<dbReference type="Gene3D" id="1.10.10.10">
    <property type="entry name" value="Winged helix-like DNA-binding domain superfamily/Winged helix DNA-binding domain"/>
    <property type="match status" value="1"/>
</dbReference>
<dbReference type="SUPFAM" id="SSF48008">
    <property type="entry name" value="GntR ligand-binding domain-like"/>
    <property type="match status" value="1"/>
</dbReference>
<evidence type="ECO:0000256" key="4">
    <source>
        <dbReference type="ARBA" id="ARBA00023125"/>
    </source>
</evidence>
<dbReference type="InterPro" id="IPR011711">
    <property type="entry name" value="GntR_C"/>
</dbReference>
<feature type="domain" description="GntR C-terminal" evidence="6">
    <location>
        <begin position="241"/>
        <end position="367"/>
    </location>
</feature>
<reference evidence="8" key="2">
    <citation type="submission" date="2022-05" db="EMBL/GenBank/DDBJ databases">
        <authorList>
            <person name="Kim J.-S."/>
            <person name="Lee K."/>
            <person name="Suh M."/>
            <person name="Eom M."/>
            <person name="Kim J.-S."/>
            <person name="Kim D.-S."/>
            <person name="Ko S.-H."/>
            <person name="Shin Y."/>
            <person name="Lee J.-S."/>
        </authorList>
    </citation>
    <scope>NUCLEOTIDE SEQUENCE</scope>
    <source>
        <strain evidence="8">N237</strain>
    </source>
</reference>
<dbReference type="Pfam" id="PF07729">
    <property type="entry name" value="FCD"/>
    <property type="match status" value="1"/>
</dbReference>
<keyword evidence="9" id="KW-1185">Reference proteome</keyword>